<organism evidence="1 2">
    <name type="scientific">Gordonia soli NBRC 108243</name>
    <dbReference type="NCBI Taxonomy" id="1223545"/>
    <lineage>
        <taxon>Bacteria</taxon>
        <taxon>Bacillati</taxon>
        <taxon>Actinomycetota</taxon>
        <taxon>Actinomycetes</taxon>
        <taxon>Mycobacteriales</taxon>
        <taxon>Gordoniaceae</taxon>
        <taxon>Gordonia</taxon>
    </lineage>
</organism>
<dbReference type="OrthoDB" id="4466419at2"/>
<dbReference type="Proteomes" id="UP000011666">
    <property type="component" value="Unassembled WGS sequence"/>
</dbReference>
<dbReference type="AlphaFoldDB" id="M0QNH2"/>
<evidence type="ECO:0000313" key="1">
    <source>
        <dbReference type="EMBL" id="GAC69949.1"/>
    </source>
</evidence>
<sequence length="114" mass="12443">MCRTPDASLYADARNALSVVTGRPTSIVPLGDDTAVRVEFEYSRYLLAVVDAHGRTDSDQWTRWHVTINQKSDGAADSVIAEATSAWLIDAYDAAIAEVPDDDLGMTPSRDDVR</sequence>
<dbReference type="eggNOG" id="ENOG5032FGM">
    <property type="taxonomic scope" value="Bacteria"/>
</dbReference>
<dbReference type="RefSeq" id="WP_007623514.1">
    <property type="nucleotide sequence ID" value="NZ_BANX01000030.1"/>
</dbReference>
<dbReference type="EMBL" id="BANX01000030">
    <property type="protein sequence ID" value="GAC69949.1"/>
    <property type="molecule type" value="Genomic_DNA"/>
</dbReference>
<reference evidence="1 2" key="1">
    <citation type="submission" date="2013-01" db="EMBL/GenBank/DDBJ databases">
        <title>Whole genome shotgun sequence of Gordonia soli NBRC 108243.</title>
        <authorList>
            <person name="Isaki-Nakamura S."/>
            <person name="Hosoyama A."/>
            <person name="Tsuchikane K."/>
            <person name="Ando Y."/>
            <person name="Baba S."/>
            <person name="Ohji S."/>
            <person name="Hamada M."/>
            <person name="Tamura T."/>
            <person name="Yamazoe A."/>
            <person name="Yamazaki S."/>
            <person name="Fujita N."/>
        </authorList>
    </citation>
    <scope>NUCLEOTIDE SEQUENCE [LARGE SCALE GENOMIC DNA]</scope>
    <source>
        <strain evidence="1 2">NBRC 108243</strain>
    </source>
</reference>
<proteinExistence type="predicted"/>
<comment type="caution">
    <text evidence="1">The sequence shown here is derived from an EMBL/GenBank/DDBJ whole genome shotgun (WGS) entry which is preliminary data.</text>
</comment>
<accession>M0QNH2</accession>
<evidence type="ECO:0000313" key="2">
    <source>
        <dbReference type="Proteomes" id="UP000011666"/>
    </source>
</evidence>
<protein>
    <submittedName>
        <fullName evidence="1">Uncharacterized protein</fullName>
    </submittedName>
</protein>
<name>M0QNH2_9ACTN</name>
<keyword evidence="2" id="KW-1185">Reference proteome</keyword>
<gene>
    <name evidence="1" type="ORF">GS4_30_00200</name>
</gene>